<reference evidence="1" key="1">
    <citation type="submission" date="2014-09" db="EMBL/GenBank/DDBJ databases">
        <authorList>
            <person name="Magalhaes I.L.F."/>
            <person name="Oliveira U."/>
            <person name="Santos F.R."/>
            <person name="Vidigal T.H.D.A."/>
            <person name="Brescovit A.D."/>
            <person name="Santos A.J."/>
        </authorList>
    </citation>
    <scope>NUCLEOTIDE SEQUENCE</scope>
    <source>
        <tissue evidence="1">Shoot tissue taken approximately 20 cm above the soil surface</tissue>
    </source>
</reference>
<dbReference type="EMBL" id="GBRH01213872">
    <property type="protein sequence ID" value="JAD84023.1"/>
    <property type="molecule type" value="Transcribed_RNA"/>
</dbReference>
<name>A0A0A9DBF4_ARUDO</name>
<accession>A0A0A9DBF4</accession>
<evidence type="ECO:0000313" key="1">
    <source>
        <dbReference type="EMBL" id="JAD84023.1"/>
    </source>
</evidence>
<reference evidence="1" key="2">
    <citation type="journal article" date="2015" name="Data Brief">
        <title>Shoot transcriptome of the giant reed, Arundo donax.</title>
        <authorList>
            <person name="Barrero R.A."/>
            <person name="Guerrero F.D."/>
            <person name="Moolhuijzen P."/>
            <person name="Goolsby J.A."/>
            <person name="Tidwell J."/>
            <person name="Bellgard S.E."/>
            <person name="Bellgard M.I."/>
        </authorList>
    </citation>
    <scope>NUCLEOTIDE SEQUENCE</scope>
    <source>
        <tissue evidence="1">Shoot tissue taken approximately 20 cm above the soil surface</tissue>
    </source>
</reference>
<protein>
    <submittedName>
        <fullName evidence="1">Uncharacterized protein</fullName>
    </submittedName>
</protein>
<organism evidence="1">
    <name type="scientific">Arundo donax</name>
    <name type="common">Giant reed</name>
    <name type="synonym">Donax arundinaceus</name>
    <dbReference type="NCBI Taxonomy" id="35708"/>
    <lineage>
        <taxon>Eukaryota</taxon>
        <taxon>Viridiplantae</taxon>
        <taxon>Streptophyta</taxon>
        <taxon>Embryophyta</taxon>
        <taxon>Tracheophyta</taxon>
        <taxon>Spermatophyta</taxon>
        <taxon>Magnoliopsida</taxon>
        <taxon>Liliopsida</taxon>
        <taxon>Poales</taxon>
        <taxon>Poaceae</taxon>
        <taxon>PACMAD clade</taxon>
        <taxon>Arundinoideae</taxon>
        <taxon>Arundineae</taxon>
        <taxon>Arundo</taxon>
    </lineage>
</organism>
<proteinExistence type="predicted"/>
<sequence>MNCTGKNELHRWCLSDQERAVAVGRGLRLRRVALQQHAAAAMRPGRARRRRQPRPRRLAAELDHVAAPVLLLQLFPSGLPLDPPAAVVVVPFLALHGAREPAGQRVQPLVQDAEHLLHGRPRGAVPVGAPVDHVRHHLQLVQVERVRHRRVDQLVEPVVGAD</sequence>
<dbReference type="AlphaFoldDB" id="A0A0A9DBF4"/>